<sequence length="133" mass="13982">MDGLVAVHGYTTSTRTPARPHDRCDRSPDMPAAGRPPSPVGTMAHDKDSSRHCWPGNYPVAGILGRVFGELGTPLCQIPKGGSEIRNSQAWAADRNPLVVGLPPTPGARSAPYFTLASMVPPQGPHLASPQAP</sequence>
<reference evidence="3" key="4">
    <citation type="journal article" date="2015" name="G3 (Bethesda)">
        <title>Genome sequences of three phytopathogenic species of the Magnaporthaceae family of fungi.</title>
        <authorList>
            <person name="Okagaki L.H."/>
            <person name="Nunes C.C."/>
            <person name="Sailsbery J."/>
            <person name="Clay B."/>
            <person name="Brown D."/>
            <person name="John T."/>
            <person name="Oh Y."/>
            <person name="Young N."/>
            <person name="Fitzgerald M."/>
            <person name="Haas B.J."/>
            <person name="Zeng Q."/>
            <person name="Young S."/>
            <person name="Adiconis X."/>
            <person name="Fan L."/>
            <person name="Levin J.Z."/>
            <person name="Mitchell T.K."/>
            <person name="Okubara P.A."/>
            <person name="Farman M.L."/>
            <person name="Kohn L.M."/>
            <person name="Birren B."/>
            <person name="Ma L.-J."/>
            <person name="Dean R.A."/>
        </authorList>
    </citation>
    <scope>NUCLEOTIDE SEQUENCE</scope>
    <source>
        <strain evidence="3">R3-111a-1</strain>
    </source>
</reference>
<dbReference type="Proteomes" id="UP000006039">
    <property type="component" value="Unassembled WGS sequence"/>
</dbReference>
<reference evidence="4" key="1">
    <citation type="submission" date="2010-07" db="EMBL/GenBank/DDBJ databases">
        <title>The genome sequence of Gaeumannomyces graminis var. tritici strain R3-111a-1.</title>
        <authorList>
            <consortium name="The Broad Institute Genome Sequencing Platform"/>
            <person name="Ma L.-J."/>
            <person name="Dead R."/>
            <person name="Young S."/>
            <person name="Zeng Q."/>
            <person name="Koehrsen M."/>
            <person name="Alvarado L."/>
            <person name="Berlin A."/>
            <person name="Chapman S.B."/>
            <person name="Chen Z."/>
            <person name="Freedman E."/>
            <person name="Gellesch M."/>
            <person name="Goldberg J."/>
            <person name="Griggs A."/>
            <person name="Gujja S."/>
            <person name="Heilman E.R."/>
            <person name="Heiman D."/>
            <person name="Hepburn T."/>
            <person name="Howarth C."/>
            <person name="Jen D."/>
            <person name="Larson L."/>
            <person name="Mehta T."/>
            <person name="Neiman D."/>
            <person name="Pearson M."/>
            <person name="Roberts A."/>
            <person name="Saif S."/>
            <person name="Shea T."/>
            <person name="Shenoy N."/>
            <person name="Sisk P."/>
            <person name="Stolte C."/>
            <person name="Sykes S."/>
            <person name="Walk T."/>
            <person name="White J."/>
            <person name="Yandava C."/>
            <person name="Haas B."/>
            <person name="Nusbaum C."/>
            <person name="Birren B."/>
        </authorList>
    </citation>
    <scope>NUCLEOTIDE SEQUENCE [LARGE SCALE GENOMIC DNA]</scope>
    <source>
        <strain evidence="4">R3-111a-1</strain>
    </source>
</reference>
<accession>J3P3M9</accession>
<gene>
    <name evidence="3" type="primary">20348574</name>
    <name evidence="2" type="ORF">GGTG_08116</name>
</gene>
<protein>
    <submittedName>
        <fullName evidence="2 3">Uncharacterized protein</fullName>
    </submittedName>
</protein>
<evidence type="ECO:0000256" key="1">
    <source>
        <dbReference type="SAM" id="MobiDB-lite"/>
    </source>
</evidence>
<name>J3P3M9_GAET3</name>
<feature type="region of interest" description="Disordered" evidence="1">
    <location>
        <begin position="1"/>
        <end position="50"/>
    </location>
</feature>
<dbReference type="EnsemblFungi" id="EJT74273">
    <property type="protein sequence ID" value="EJT74273"/>
    <property type="gene ID" value="GGTG_08116"/>
</dbReference>
<dbReference type="HOGENOM" id="CLU_1906870_0_0_1"/>
<proteinExistence type="predicted"/>
<evidence type="ECO:0000313" key="4">
    <source>
        <dbReference type="Proteomes" id="UP000006039"/>
    </source>
</evidence>
<dbReference type="RefSeq" id="XP_009224217.1">
    <property type="nucleotide sequence ID" value="XM_009225953.1"/>
</dbReference>
<keyword evidence="4" id="KW-1185">Reference proteome</keyword>
<feature type="compositionally biased region" description="Basic and acidic residues" evidence="1">
    <location>
        <begin position="19"/>
        <end position="28"/>
    </location>
</feature>
<evidence type="ECO:0000313" key="2">
    <source>
        <dbReference type="EMBL" id="EJT74273.1"/>
    </source>
</evidence>
<organism evidence="2">
    <name type="scientific">Gaeumannomyces tritici (strain R3-111a-1)</name>
    <name type="common">Wheat and barley take-all root rot fungus</name>
    <name type="synonym">Gaeumannomyces graminis var. tritici</name>
    <dbReference type="NCBI Taxonomy" id="644352"/>
    <lineage>
        <taxon>Eukaryota</taxon>
        <taxon>Fungi</taxon>
        <taxon>Dikarya</taxon>
        <taxon>Ascomycota</taxon>
        <taxon>Pezizomycotina</taxon>
        <taxon>Sordariomycetes</taxon>
        <taxon>Sordariomycetidae</taxon>
        <taxon>Magnaporthales</taxon>
        <taxon>Magnaporthaceae</taxon>
        <taxon>Gaeumannomyces</taxon>
    </lineage>
</organism>
<reference evidence="2" key="3">
    <citation type="submission" date="2010-09" db="EMBL/GenBank/DDBJ databases">
        <title>Annotation of Gaeumannomyces graminis var. tritici R3-111a-1.</title>
        <authorList>
            <consortium name="The Broad Institute Genome Sequencing Platform"/>
            <person name="Ma L.-J."/>
            <person name="Dead R."/>
            <person name="Young S.K."/>
            <person name="Zeng Q."/>
            <person name="Gargeya S."/>
            <person name="Fitzgerald M."/>
            <person name="Haas B."/>
            <person name="Abouelleil A."/>
            <person name="Alvarado L."/>
            <person name="Arachchi H.M."/>
            <person name="Berlin A."/>
            <person name="Brown A."/>
            <person name="Chapman S.B."/>
            <person name="Chen Z."/>
            <person name="Dunbar C."/>
            <person name="Freedman E."/>
            <person name="Gearin G."/>
            <person name="Gellesch M."/>
            <person name="Goldberg J."/>
            <person name="Griggs A."/>
            <person name="Gujja S."/>
            <person name="Heiman D."/>
            <person name="Howarth C."/>
            <person name="Larson L."/>
            <person name="Lui A."/>
            <person name="MacDonald P.J.P."/>
            <person name="Mehta T."/>
            <person name="Montmayeur A."/>
            <person name="Murphy C."/>
            <person name="Neiman D."/>
            <person name="Pearson M."/>
            <person name="Priest M."/>
            <person name="Roberts A."/>
            <person name="Saif S."/>
            <person name="Shea T."/>
            <person name="Shenoy N."/>
            <person name="Sisk P."/>
            <person name="Stolte C."/>
            <person name="Sykes S."/>
            <person name="Yandava C."/>
            <person name="Wortman J."/>
            <person name="Nusbaum C."/>
            <person name="Birren B."/>
        </authorList>
    </citation>
    <scope>NUCLEOTIDE SEQUENCE</scope>
    <source>
        <strain evidence="2">R3-111a-1</strain>
    </source>
</reference>
<reference evidence="2" key="2">
    <citation type="submission" date="2010-07" db="EMBL/GenBank/DDBJ databases">
        <authorList>
            <consortium name="The Broad Institute Genome Sequencing Platform"/>
            <consortium name="Broad Institute Genome Sequencing Center for Infectious Disease"/>
            <person name="Ma L.-J."/>
            <person name="Dead R."/>
            <person name="Young S."/>
            <person name="Zeng Q."/>
            <person name="Koehrsen M."/>
            <person name="Alvarado L."/>
            <person name="Berlin A."/>
            <person name="Chapman S.B."/>
            <person name="Chen Z."/>
            <person name="Freedman E."/>
            <person name="Gellesch M."/>
            <person name="Goldberg J."/>
            <person name="Griggs A."/>
            <person name="Gujja S."/>
            <person name="Heilman E.R."/>
            <person name="Heiman D."/>
            <person name="Hepburn T."/>
            <person name="Howarth C."/>
            <person name="Jen D."/>
            <person name="Larson L."/>
            <person name="Mehta T."/>
            <person name="Neiman D."/>
            <person name="Pearson M."/>
            <person name="Roberts A."/>
            <person name="Saif S."/>
            <person name="Shea T."/>
            <person name="Shenoy N."/>
            <person name="Sisk P."/>
            <person name="Stolte C."/>
            <person name="Sykes S."/>
            <person name="Walk T."/>
            <person name="White J."/>
            <person name="Yandava C."/>
            <person name="Haas B."/>
            <person name="Nusbaum C."/>
            <person name="Birren B."/>
        </authorList>
    </citation>
    <scope>NUCLEOTIDE SEQUENCE</scope>
    <source>
        <strain evidence="2">R3-111a-1</strain>
    </source>
</reference>
<dbReference type="EMBL" id="GL385398">
    <property type="protein sequence ID" value="EJT74273.1"/>
    <property type="molecule type" value="Genomic_DNA"/>
</dbReference>
<dbReference type="GeneID" id="20348574"/>
<dbReference type="AlphaFoldDB" id="J3P3M9"/>
<dbReference type="VEuPathDB" id="FungiDB:GGTG_08116"/>
<reference evidence="3" key="5">
    <citation type="submission" date="2018-04" db="UniProtKB">
        <authorList>
            <consortium name="EnsemblFungi"/>
        </authorList>
    </citation>
    <scope>IDENTIFICATION</scope>
    <source>
        <strain evidence="3">R3-111a-1</strain>
    </source>
</reference>
<evidence type="ECO:0000313" key="3">
    <source>
        <dbReference type="EnsemblFungi" id="EJT74273"/>
    </source>
</evidence>